<feature type="signal peptide" evidence="2">
    <location>
        <begin position="1"/>
        <end position="21"/>
    </location>
</feature>
<evidence type="ECO:0000256" key="2">
    <source>
        <dbReference type="SAM" id="SignalP"/>
    </source>
</evidence>
<dbReference type="KEGG" id="dpb:BABL1_gene_541"/>
<keyword evidence="4" id="KW-1185">Reference proteome</keyword>
<proteinExistence type="predicted"/>
<keyword evidence="1" id="KW-0812">Transmembrane</keyword>
<keyword evidence="1" id="KW-0472">Membrane</keyword>
<dbReference type="Proteomes" id="UP000018769">
    <property type="component" value="Chromosome I"/>
</dbReference>
<evidence type="ECO:0000313" key="4">
    <source>
        <dbReference type="Proteomes" id="UP000018769"/>
    </source>
</evidence>
<dbReference type="EMBL" id="HG793133">
    <property type="protein sequence ID" value="CDK30477.1"/>
    <property type="molecule type" value="Genomic_DNA"/>
</dbReference>
<dbReference type="AlphaFoldDB" id="V6DFX4"/>
<evidence type="ECO:0000313" key="3">
    <source>
        <dbReference type="EMBL" id="CDK30477.1"/>
    </source>
</evidence>
<organism evidence="3 4">
    <name type="scientific">Candidatus Babela massiliensis</name>
    <dbReference type="NCBI Taxonomy" id="673862"/>
    <lineage>
        <taxon>Bacteria</taxon>
        <taxon>Candidatus Babelota</taxon>
        <taxon>Candidatus Babeliae</taxon>
        <taxon>Candidatus Babeliales</taxon>
        <taxon>Candidatus Babeliaceae</taxon>
        <taxon>Candidatus Babela</taxon>
    </lineage>
</organism>
<dbReference type="HOGENOM" id="CLU_1238328_0_0_7"/>
<keyword evidence="2" id="KW-0732">Signal</keyword>
<feature type="chain" id="PRO_5004744539" evidence="2">
    <location>
        <begin position="22"/>
        <end position="223"/>
    </location>
</feature>
<dbReference type="STRING" id="673862.BABL1_gene_541"/>
<keyword evidence="1" id="KW-1133">Transmembrane helix</keyword>
<feature type="transmembrane region" description="Helical" evidence="1">
    <location>
        <begin position="87"/>
        <end position="104"/>
    </location>
</feature>
<reference evidence="3 4" key="1">
    <citation type="journal article" date="2015" name="Biol. Direct">
        <title>Babela massiliensis, a representative of a widespread bacterial phylum with unusual adaptations to parasitism in amoebae.</title>
        <authorList>
            <person name="Pagnier I."/>
            <person name="Yutin N."/>
            <person name="Croce O."/>
            <person name="Makarova K.S."/>
            <person name="Wolf Y.I."/>
            <person name="Benamar S."/>
            <person name="Raoult D."/>
            <person name="Koonin E.V."/>
            <person name="La Scola B."/>
        </authorList>
    </citation>
    <scope>NUCLEOTIDE SEQUENCE [LARGE SCALE GENOMIC DNA]</scope>
    <source>
        <strain evidence="4">BABL1</strain>
    </source>
</reference>
<gene>
    <name evidence="3" type="ORF">BABL1_gene_541</name>
</gene>
<evidence type="ECO:0000256" key="1">
    <source>
        <dbReference type="SAM" id="Phobius"/>
    </source>
</evidence>
<name>V6DFX4_9BACT</name>
<protein>
    <submittedName>
        <fullName evidence="3">Uncharacterized protein</fullName>
    </submittedName>
</protein>
<sequence length="223" mass="25875">MNMRYILTSLLFFSFTNSLFSMETSSETPTVRSTPRCPTDIRTPEEIVEDLGEGPAKRLFFLMNSKPEDYEPEIQATRFIHTPTGRGMMVAAAVITLGGGYWLYNKFYKIRTPLKKVETDQASQTTQDDIFDFIAENQEPKVPNGVQHRFDNLGFEQLFDKLIATLSNDQWHMYDDMDDKLIRIHGNPLILKDKDFEHFLCALNEEQKAIVELMIEKFTLEKK</sequence>
<dbReference type="RefSeq" id="WP_023791661.1">
    <property type="nucleotide sequence ID" value="NC_023003.1"/>
</dbReference>
<accession>V6DFX4</accession>